<dbReference type="GO" id="GO:0005886">
    <property type="term" value="C:plasma membrane"/>
    <property type="evidence" value="ECO:0007669"/>
    <property type="project" value="UniProtKB-SubCell"/>
</dbReference>
<feature type="transmembrane region" description="Helical" evidence="7">
    <location>
        <begin position="127"/>
        <end position="151"/>
    </location>
</feature>
<dbReference type="Gene3D" id="3.30.70.1230">
    <property type="entry name" value="Nucleotide cyclase"/>
    <property type="match status" value="1"/>
</dbReference>
<comment type="caution">
    <text evidence="10">The sequence shown here is derived from an EMBL/GenBank/DDBJ whole genome shotgun (WGS) entry which is preliminary data.</text>
</comment>
<evidence type="ECO:0000256" key="6">
    <source>
        <dbReference type="ARBA" id="ARBA00023136"/>
    </source>
</evidence>
<dbReference type="Pfam" id="PF00672">
    <property type="entry name" value="HAMP"/>
    <property type="match status" value="1"/>
</dbReference>
<evidence type="ECO:0000259" key="8">
    <source>
        <dbReference type="PROSITE" id="PS50125"/>
    </source>
</evidence>
<evidence type="ECO:0000256" key="5">
    <source>
        <dbReference type="ARBA" id="ARBA00022989"/>
    </source>
</evidence>
<keyword evidence="4 7" id="KW-0812">Transmembrane</keyword>
<feature type="transmembrane region" description="Helical" evidence="7">
    <location>
        <begin position="102"/>
        <end position="121"/>
    </location>
</feature>
<dbReference type="InterPro" id="IPR050697">
    <property type="entry name" value="Adenylyl/Guanylyl_Cyclase_3/4"/>
</dbReference>
<name>A0ABD6NWS3_9MYCO</name>
<evidence type="ECO:0000313" key="10">
    <source>
        <dbReference type="EMBL" id="OBG32999.1"/>
    </source>
</evidence>
<evidence type="ECO:0000256" key="3">
    <source>
        <dbReference type="ARBA" id="ARBA00022475"/>
    </source>
</evidence>
<gene>
    <name evidence="10" type="ORF">A5672_25035</name>
</gene>
<dbReference type="Proteomes" id="UP000092086">
    <property type="component" value="Unassembled WGS sequence"/>
</dbReference>
<dbReference type="InterPro" id="IPR001054">
    <property type="entry name" value="A/G_cyclase"/>
</dbReference>
<dbReference type="SUPFAM" id="SSF55073">
    <property type="entry name" value="Nucleotide cyclase"/>
    <property type="match status" value="1"/>
</dbReference>
<dbReference type="PANTHER" id="PTHR43081">
    <property type="entry name" value="ADENYLATE CYCLASE, TERMINAL-DIFFERENTIATION SPECIFIC-RELATED"/>
    <property type="match status" value="1"/>
</dbReference>
<comment type="subcellular location">
    <subcellularLocation>
        <location evidence="1">Cell membrane</location>
        <topology evidence="1">Multi-pass membrane protein</topology>
    </subcellularLocation>
</comment>
<feature type="domain" description="HAMP" evidence="9">
    <location>
        <begin position="236"/>
        <end position="288"/>
    </location>
</feature>
<evidence type="ECO:0000256" key="2">
    <source>
        <dbReference type="ARBA" id="ARBA00005381"/>
    </source>
</evidence>
<keyword evidence="3" id="KW-1003">Cell membrane</keyword>
<evidence type="ECO:0000256" key="7">
    <source>
        <dbReference type="SAM" id="Phobius"/>
    </source>
</evidence>
<reference evidence="10 11" key="1">
    <citation type="submission" date="2016-06" db="EMBL/GenBank/DDBJ databases">
        <authorList>
            <person name="Sutton G."/>
            <person name="Brinkac L."/>
            <person name="Sanka R."/>
            <person name="Adams M."/>
            <person name="Lau E."/>
            <person name="Sam S."/>
            <person name="Sreng N."/>
            <person name="Him V."/>
            <person name="Kerleguer A."/>
            <person name="Cheng S."/>
        </authorList>
    </citation>
    <scope>NUCLEOTIDE SEQUENCE [LARGE SCALE GENOMIC DNA]</scope>
    <source>
        <strain evidence="10 11">E2978</strain>
    </source>
</reference>
<keyword evidence="6 7" id="KW-0472">Membrane</keyword>
<dbReference type="AlphaFoldDB" id="A0ABD6NWS3"/>
<dbReference type="SMART" id="SM00304">
    <property type="entry name" value="HAMP"/>
    <property type="match status" value="1"/>
</dbReference>
<evidence type="ECO:0000256" key="4">
    <source>
        <dbReference type="ARBA" id="ARBA00022692"/>
    </source>
</evidence>
<feature type="transmembrane region" description="Helical" evidence="7">
    <location>
        <begin position="183"/>
        <end position="205"/>
    </location>
</feature>
<dbReference type="InterPro" id="IPR003660">
    <property type="entry name" value="HAMP_dom"/>
</dbReference>
<dbReference type="PANTHER" id="PTHR43081:SF17">
    <property type="entry name" value="BLL5647 PROTEIN"/>
    <property type="match status" value="1"/>
</dbReference>
<protein>
    <recommendedName>
        <fullName evidence="12">Adenylate/guanylate cyclase domain-containing protein</fullName>
    </recommendedName>
</protein>
<dbReference type="SUPFAM" id="SSF158472">
    <property type="entry name" value="HAMP domain-like"/>
    <property type="match status" value="1"/>
</dbReference>
<dbReference type="PROSITE" id="PS50885">
    <property type="entry name" value="HAMP"/>
    <property type="match status" value="1"/>
</dbReference>
<accession>A0ABD6NWS3</accession>
<proteinExistence type="inferred from homology"/>
<evidence type="ECO:0000256" key="1">
    <source>
        <dbReference type="ARBA" id="ARBA00004651"/>
    </source>
</evidence>
<dbReference type="Gene3D" id="6.10.340.10">
    <property type="match status" value="1"/>
</dbReference>
<dbReference type="CDD" id="cd07302">
    <property type="entry name" value="CHD"/>
    <property type="match status" value="1"/>
</dbReference>
<dbReference type="CDD" id="cd06225">
    <property type="entry name" value="HAMP"/>
    <property type="match status" value="1"/>
</dbReference>
<feature type="transmembrane region" description="Helical" evidence="7">
    <location>
        <begin position="20"/>
        <end position="43"/>
    </location>
</feature>
<dbReference type="PROSITE" id="PS50125">
    <property type="entry name" value="GUANYLATE_CYCLASE_2"/>
    <property type="match status" value="1"/>
</dbReference>
<dbReference type="SMART" id="SM00044">
    <property type="entry name" value="CYCc"/>
    <property type="match status" value="1"/>
</dbReference>
<dbReference type="InterPro" id="IPR029787">
    <property type="entry name" value="Nucleotide_cyclase"/>
</dbReference>
<dbReference type="Pfam" id="PF00211">
    <property type="entry name" value="Guanylate_cyc"/>
    <property type="match status" value="1"/>
</dbReference>
<dbReference type="GO" id="GO:0004016">
    <property type="term" value="F:adenylate cyclase activity"/>
    <property type="evidence" value="ECO:0007669"/>
    <property type="project" value="UniProtKB-ARBA"/>
</dbReference>
<dbReference type="EMBL" id="LZIT01000242">
    <property type="protein sequence ID" value="OBG32999.1"/>
    <property type="molecule type" value="Genomic_DNA"/>
</dbReference>
<sequence length="498" mass="52091">MKPGRPRLRSPFAPAGRPLLISGAVIPTLVGAAVIAALALWGLPTGTALAQHHVLLLNIAVALGYCTISLPFAVIFGYLWMSLPAGASDATERRVVLAIPRRMAVLHGAVWSTASAVFVLINLGRPWLAATLGVSMILGAIVTTALSYWMCKIALRPTTAKLLTDQPPTQPQGPGLRLRAMSAWVIGTGVPLLMVMLVAASALAVDYPAHRLALTVLVLGGCAMACGLVVAAFNASTIAGPIDDVRDGMQSVQRGEFDVSVFVFDTSELGLLQAGFNTMATGLRERERLRDLFGRHVGREVARRAEQLAGAGDRIEFDGVNRDVAVVFVDLVGSTRLAITLEPHELLATLNEFFAVVVNVVEQNGGLVNKFEGDAALAIFGAPADDVDCASHALATARELNRLLNPPGAPIRAGIGVSAGMAVAGNVGHPGRYEYTVIGDPVNEAARLTEVGKLSGGVAASGAALARANHAESGRWRVVDSKVLRGRATSTDIAVPVD</sequence>
<organism evidence="10 11">
    <name type="scientific">Mycobacterium alsense</name>
    <dbReference type="NCBI Taxonomy" id="324058"/>
    <lineage>
        <taxon>Bacteria</taxon>
        <taxon>Bacillati</taxon>
        <taxon>Actinomycetota</taxon>
        <taxon>Actinomycetes</taxon>
        <taxon>Mycobacteriales</taxon>
        <taxon>Mycobacteriaceae</taxon>
        <taxon>Mycobacterium</taxon>
    </lineage>
</organism>
<keyword evidence="5 7" id="KW-1133">Transmembrane helix</keyword>
<feature type="transmembrane region" description="Helical" evidence="7">
    <location>
        <begin position="211"/>
        <end position="233"/>
    </location>
</feature>
<feature type="transmembrane region" description="Helical" evidence="7">
    <location>
        <begin position="55"/>
        <end position="81"/>
    </location>
</feature>
<evidence type="ECO:0000259" key="9">
    <source>
        <dbReference type="PROSITE" id="PS50885"/>
    </source>
</evidence>
<feature type="domain" description="Guanylate cyclase" evidence="8">
    <location>
        <begin position="325"/>
        <end position="449"/>
    </location>
</feature>
<comment type="similarity">
    <text evidence="2">Belongs to the adenylyl cyclase class-3 family.</text>
</comment>
<evidence type="ECO:0008006" key="12">
    <source>
        <dbReference type="Google" id="ProtNLM"/>
    </source>
</evidence>
<evidence type="ECO:0000313" key="11">
    <source>
        <dbReference type="Proteomes" id="UP000092086"/>
    </source>
</evidence>